<dbReference type="InterPro" id="IPR037147">
    <property type="entry name" value="Ribosomal_bL28_sf"/>
</dbReference>
<dbReference type="SUPFAM" id="SSF143800">
    <property type="entry name" value="L28p-like"/>
    <property type="match status" value="1"/>
</dbReference>
<evidence type="ECO:0000313" key="7">
    <source>
        <dbReference type="EMBL" id="EDV20174.1"/>
    </source>
</evidence>
<dbReference type="HOGENOM" id="CLU_1095503_0_0_1"/>
<evidence type="ECO:0000256" key="4">
    <source>
        <dbReference type="ARBA" id="ARBA00035269"/>
    </source>
</evidence>
<dbReference type="PANTHER" id="PTHR13528:SF2">
    <property type="entry name" value="LARGE RIBOSOMAL SUBUNIT PROTEIN BL28M"/>
    <property type="match status" value="1"/>
</dbReference>
<gene>
    <name evidence="7" type="ORF">TRIADDRAFT_61404</name>
</gene>
<dbReference type="KEGG" id="tad:TRIADDRAFT_61404"/>
<protein>
    <recommendedName>
        <fullName evidence="4">Large ribosomal subunit protein bL28m</fullName>
    </recommendedName>
    <alternativeName>
        <fullName evidence="5">39S ribosomal protein L28, mitochondrial</fullName>
    </alternativeName>
</protein>
<dbReference type="STRING" id="10228.B3SAW5"/>
<organism evidence="7 8">
    <name type="scientific">Trichoplax adhaerens</name>
    <name type="common">Trichoplax reptans</name>
    <dbReference type="NCBI Taxonomy" id="10228"/>
    <lineage>
        <taxon>Eukaryota</taxon>
        <taxon>Metazoa</taxon>
        <taxon>Placozoa</taxon>
        <taxon>Uniplacotomia</taxon>
        <taxon>Trichoplacea</taxon>
        <taxon>Trichoplacidae</taxon>
        <taxon>Trichoplax</taxon>
    </lineage>
</organism>
<evidence type="ECO:0000256" key="2">
    <source>
        <dbReference type="ARBA" id="ARBA00022980"/>
    </source>
</evidence>
<dbReference type="EMBL" id="DS985262">
    <property type="protein sequence ID" value="EDV20174.1"/>
    <property type="molecule type" value="Genomic_DNA"/>
</dbReference>
<dbReference type="OrthoDB" id="361870at2759"/>
<sequence length="254" mass="30158">MVRAILLSILRAPYYPPASQKGLWGGEGVVSGYYTTKRRKHKIKRKWHPNVQTMKLFSDILDQTLRVPTTMSALKQIERAGSLDNYILRTPDKQLNSEFAFDLRKKILSRVIYLKKRDIRKYQKAMDNLQRKRDAYQFNLTLAIEEEPTKAFKEQKLQIREIKNEMNEIKKNIGICEWEILDAKRRSVTEKEKYLRKKAQKFWMEKARKKQLKQAAHARAVARAQESLEDEDEESAEPERKGVWNWIKSIFSRK</sequence>
<dbReference type="PhylomeDB" id="B3SAW5"/>
<evidence type="ECO:0000256" key="5">
    <source>
        <dbReference type="ARBA" id="ARBA00035538"/>
    </source>
</evidence>
<dbReference type="eggNOG" id="KOG3278">
    <property type="taxonomic scope" value="Eukaryota"/>
</dbReference>
<feature type="coiled-coil region" evidence="6">
    <location>
        <begin position="112"/>
        <end position="172"/>
    </location>
</feature>
<comment type="similarity">
    <text evidence="1">Belongs to the bacterial ribosomal protein bL28 family.</text>
</comment>
<dbReference type="PANTHER" id="PTHR13528">
    <property type="entry name" value="39S RIBOSOMAL PROTEIN L28, MITOCHONDRIAL"/>
    <property type="match status" value="1"/>
</dbReference>
<dbReference type="AlphaFoldDB" id="B3SAW5"/>
<dbReference type="GeneID" id="6758548"/>
<reference evidence="7 8" key="1">
    <citation type="journal article" date="2008" name="Nature">
        <title>The Trichoplax genome and the nature of placozoans.</title>
        <authorList>
            <person name="Srivastava M."/>
            <person name="Begovic E."/>
            <person name="Chapman J."/>
            <person name="Putnam N.H."/>
            <person name="Hellsten U."/>
            <person name="Kawashima T."/>
            <person name="Kuo A."/>
            <person name="Mitros T."/>
            <person name="Salamov A."/>
            <person name="Carpenter M.L."/>
            <person name="Signorovitch A.Y."/>
            <person name="Moreno M.A."/>
            <person name="Kamm K."/>
            <person name="Grimwood J."/>
            <person name="Schmutz J."/>
            <person name="Shapiro H."/>
            <person name="Grigoriev I.V."/>
            <person name="Buss L.W."/>
            <person name="Schierwater B."/>
            <person name="Dellaporta S.L."/>
            <person name="Rokhsar D.S."/>
        </authorList>
    </citation>
    <scope>NUCLEOTIDE SEQUENCE [LARGE SCALE GENOMIC DNA]</scope>
    <source>
        <strain evidence="7 8">Grell-BS-1999</strain>
    </source>
</reference>
<dbReference type="CTD" id="6758548"/>
<dbReference type="InterPro" id="IPR026569">
    <property type="entry name" value="Ribosomal_bL28"/>
</dbReference>
<evidence type="ECO:0000256" key="6">
    <source>
        <dbReference type="SAM" id="Coils"/>
    </source>
</evidence>
<dbReference type="InterPro" id="IPR034704">
    <property type="entry name" value="Ribosomal_bL28/bL31-like_sf"/>
</dbReference>
<dbReference type="InParanoid" id="B3SAW5"/>
<dbReference type="Gene3D" id="2.30.170.40">
    <property type="entry name" value="Ribosomal protein L28/L24"/>
    <property type="match status" value="1"/>
</dbReference>
<dbReference type="GO" id="GO:0005762">
    <property type="term" value="C:mitochondrial large ribosomal subunit"/>
    <property type="evidence" value="ECO:0000318"/>
    <property type="project" value="GO_Central"/>
</dbReference>
<proteinExistence type="inferred from homology"/>
<dbReference type="Proteomes" id="UP000009022">
    <property type="component" value="Unassembled WGS sequence"/>
</dbReference>
<keyword evidence="3" id="KW-0687">Ribonucleoprotein</keyword>
<keyword evidence="6" id="KW-0175">Coiled coil</keyword>
<evidence type="ECO:0000256" key="3">
    <source>
        <dbReference type="ARBA" id="ARBA00023274"/>
    </source>
</evidence>
<accession>B3SAW5</accession>
<evidence type="ECO:0000313" key="8">
    <source>
        <dbReference type="Proteomes" id="UP000009022"/>
    </source>
</evidence>
<dbReference type="GO" id="GO:0003735">
    <property type="term" value="F:structural constituent of ribosome"/>
    <property type="evidence" value="ECO:0000318"/>
    <property type="project" value="GO_Central"/>
</dbReference>
<keyword evidence="2" id="KW-0689">Ribosomal protein</keyword>
<dbReference type="Pfam" id="PF00830">
    <property type="entry name" value="Ribosomal_L28"/>
    <property type="match status" value="1"/>
</dbReference>
<evidence type="ECO:0000256" key="1">
    <source>
        <dbReference type="ARBA" id="ARBA00008760"/>
    </source>
</evidence>
<keyword evidence="8" id="KW-1185">Reference proteome</keyword>
<name>B3SAW5_TRIAD</name>
<dbReference type="RefSeq" id="XP_002117335.1">
    <property type="nucleotide sequence ID" value="XM_002117299.1"/>
</dbReference>